<evidence type="ECO:0000256" key="6">
    <source>
        <dbReference type="ARBA" id="ARBA00023136"/>
    </source>
</evidence>
<evidence type="ECO:0000256" key="8">
    <source>
        <dbReference type="SAM" id="MobiDB-lite"/>
    </source>
</evidence>
<dbReference type="InterPro" id="IPR035906">
    <property type="entry name" value="MetI-like_sf"/>
</dbReference>
<dbReference type="EMBL" id="BAAAZP010000140">
    <property type="protein sequence ID" value="GAA3694103.1"/>
    <property type="molecule type" value="Genomic_DNA"/>
</dbReference>
<evidence type="ECO:0000256" key="2">
    <source>
        <dbReference type="ARBA" id="ARBA00022448"/>
    </source>
</evidence>
<keyword evidence="3" id="KW-1003">Cell membrane</keyword>
<evidence type="ECO:0000256" key="7">
    <source>
        <dbReference type="RuleBase" id="RU363032"/>
    </source>
</evidence>
<feature type="domain" description="ABC transmembrane type-1" evidence="9">
    <location>
        <begin position="91"/>
        <end position="305"/>
    </location>
</feature>
<keyword evidence="2 7" id="KW-0813">Transport</keyword>
<reference evidence="11" key="1">
    <citation type="journal article" date="2019" name="Int. J. Syst. Evol. Microbiol.">
        <title>The Global Catalogue of Microorganisms (GCM) 10K type strain sequencing project: providing services to taxonomists for standard genome sequencing and annotation.</title>
        <authorList>
            <consortium name="The Broad Institute Genomics Platform"/>
            <consortium name="The Broad Institute Genome Sequencing Center for Infectious Disease"/>
            <person name="Wu L."/>
            <person name="Ma J."/>
        </authorList>
    </citation>
    <scope>NUCLEOTIDE SEQUENCE [LARGE SCALE GENOMIC DNA]</scope>
    <source>
        <strain evidence="11">JCM 16904</strain>
    </source>
</reference>
<evidence type="ECO:0000313" key="11">
    <source>
        <dbReference type="Proteomes" id="UP001500902"/>
    </source>
</evidence>
<dbReference type="InterPro" id="IPR000515">
    <property type="entry name" value="MetI-like"/>
</dbReference>
<evidence type="ECO:0000256" key="4">
    <source>
        <dbReference type="ARBA" id="ARBA00022692"/>
    </source>
</evidence>
<dbReference type="Pfam" id="PF00528">
    <property type="entry name" value="BPD_transp_1"/>
    <property type="match status" value="1"/>
</dbReference>
<gene>
    <name evidence="10" type="ORF">GCM10022224_069550</name>
</gene>
<dbReference type="RefSeq" id="WP_344887580.1">
    <property type="nucleotide sequence ID" value="NZ_BAAAZP010000140.1"/>
</dbReference>
<evidence type="ECO:0000259" key="9">
    <source>
        <dbReference type="PROSITE" id="PS50928"/>
    </source>
</evidence>
<keyword evidence="6 7" id="KW-0472">Membrane</keyword>
<keyword evidence="11" id="KW-1185">Reference proteome</keyword>
<comment type="caution">
    <text evidence="10">The sequence shown here is derived from an EMBL/GenBank/DDBJ whole genome shotgun (WGS) entry which is preliminary data.</text>
</comment>
<evidence type="ECO:0000256" key="5">
    <source>
        <dbReference type="ARBA" id="ARBA00022989"/>
    </source>
</evidence>
<keyword evidence="5 7" id="KW-1133">Transmembrane helix</keyword>
<keyword evidence="4 7" id="KW-0812">Transmembrane</keyword>
<evidence type="ECO:0000313" key="10">
    <source>
        <dbReference type="EMBL" id="GAA3694103.1"/>
    </source>
</evidence>
<name>A0ABP7CSG1_9ACTN</name>
<protein>
    <submittedName>
        <fullName evidence="10">ABC transporter permease subunit</fullName>
    </submittedName>
</protein>
<dbReference type="Gene3D" id="1.10.3720.10">
    <property type="entry name" value="MetI-like"/>
    <property type="match status" value="1"/>
</dbReference>
<feature type="transmembrane region" description="Helical" evidence="7">
    <location>
        <begin position="31"/>
        <end position="48"/>
    </location>
</feature>
<dbReference type="CDD" id="cd06261">
    <property type="entry name" value="TM_PBP2"/>
    <property type="match status" value="1"/>
</dbReference>
<feature type="transmembrane region" description="Helical" evidence="7">
    <location>
        <begin position="98"/>
        <end position="120"/>
    </location>
</feature>
<dbReference type="PANTHER" id="PTHR43227:SF11">
    <property type="entry name" value="BLL4140 PROTEIN"/>
    <property type="match status" value="1"/>
</dbReference>
<accession>A0ABP7CSG1</accession>
<comment type="similarity">
    <text evidence="7">Belongs to the binding-protein-dependent transport system permease family.</text>
</comment>
<evidence type="ECO:0000256" key="1">
    <source>
        <dbReference type="ARBA" id="ARBA00004651"/>
    </source>
</evidence>
<comment type="subcellular location">
    <subcellularLocation>
        <location evidence="1 7">Cell membrane</location>
        <topology evidence="1 7">Multi-pass membrane protein</topology>
    </subcellularLocation>
</comment>
<feature type="transmembrane region" description="Helical" evidence="7">
    <location>
        <begin position="132"/>
        <end position="151"/>
    </location>
</feature>
<dbReference type="PANTHER" id="PTHR43227">
    <property type="entry name" value="BLL4140 PROTEIN"/>
    <property type="match status" value="1"/>
</dbReference>
<sequence length="320" mass="35278">MSLLTQRSPRSDPGAAPPHDGKRGGRRDRSLLWFALPGVLIVLLFHYVPLLGHVIAFQNYQPFIGIWHSTWAGLDNFAVLFNGDEDFLRALVNTLQLLVIQVVFVFPAPILLALAINSLISERVKMIVQNVLYLPHFLSWVVVVAIFQQMLSNGGLVNVFLRAHDLGTWNIIGNPDLFQALLTSQVIWKDTGWGTILFLAALSRVDTQLYESAAVDGAGRWRQTWHVTLPALRSLVVLLLILRLGDALSVGFEQIILQQPGVGLESSEVLDTYVYNQGLLAGDWGVSAAVGLVKGLIGVVLVLGANKVAHFFGEEGIYRR</sequence>
<feature type="region of interest" description="Disordered" evidence="8">
    <location>
        <begin position="1"/>
        <end position="25"/>
    </location>
</feature>
<evidence type="ECO:0000256" key="3">
    <source>
        <dbReference type="ARBA" id="ARBA00022475"/>
    </source>
</evidence>
<proteinExistence type="inferred from homology"/>
<dbReference type="SUPFAM" id="SSF161098">
    <property type="entry name" value="MetI-like"/>
    <property type="match status" value="1"/>
</dbReference>
<dbReference type="InterPro" id="IPR050809">
    <property type="entry name" value="UgpAE/MalFG_permease"/>
</dbReference>
<organism evidence="10 11">
    <name type="scientific">Nonomuraea antimicrobica</name>
    <dbReference type="NCBI Taxonomy" id="561173"/>
    <lineage>
        <taxon>Bacteria</taxon>
        <taxon>Bacillati</taxon>
        <taxon>Actinomycetota</taxon>
        <taxon>Actinomycetes</taxon>
        <taxon>Streptosporangiales</taxon>
        <taxon>Streptosporangiaceae</taxon>
        <taxon>Nonomuraea</taxon>
    </lineage>
</organism>
<dbReference type="Proteomes" id="UP001500902">
    <property type="component" value="Unassembled WGS sequence"/>
</dbReference>
<dbReference type="PROSITE" id="PS50928">
    <property type="entry name" value="ABC_TM1"/>
    <property type="match status" value="1"/>
</dbReference>